<feature type="active site" description="Proton acceptor" evidence="6">
    <location>
        <position position="280"/>
    </location>
</feature>
<dbReference type="AlphaFoldDB" id="A0AAN7STW2"/>
<dbReference type="InterPro" id="IPR012133">
    <property type="entry name" value="Alpha-hydoxy_acid_DH_FMN"/>
</dbReference>
<reference evidence="9 10" key="1">
    <citation type="submission" date="2023-08" db="EMBL/GenBank/DDBJ databases">
        <title>Black Yeasts Isolated from many extreme environments.</title>
        <authorList>
            <person name="Coleine C."/>
            <person name="Stajich J.E."/>
            <person name="Selbmann L."/>
        </authorList>
    </citation>
    <scope>NUCLEOTIDE SEQUENCE [LARGE SCALE GENOMIC DNA]</scope>
    <source>
        <strain evidence="9 10">CCFEE 5910</strain>
    </source>
</reference>
<comment type="similarity">
    <text evidence="5">Belongs to the FMN-dependent alpha-hydroxy acid dehydrogenase family.</text>
</comment>
<feature type="binding site" evidence="7">
    <location>
        <position position="156"/>
    </location>
    <ligand>
        <name>FMN</name>
        <dbReference type="ChEBI" id="CHEBI:58210"/>
    </ligand>
</feature>
<dbReference type="Gene3D" id="3.20.20.70">
    <property type="entry name" value="Aldolase class I"/>
    <property type="match status" value="1"/>
</dbReference>
<dbReference type="InterPro" id="IPR013785">
    <property type="entry name" value="Aldolase_TIM"/>
</dbReference>
<name>A0AAN7STW2_9EURO</name>
<evidence type="ECO:0000256" key="6">
    <source>
        <dbReference type="PIRSR" id="PIRSR000138-1"/>
    </source>
</evidence>
<feature type="binding site" evidence="7">
    <location>
        <position position="158"/>
    </location>
    <ligand>
        <name>FMN</name>
        <dbReference type="ChEBI" id="CHEBI:58210"/>
    </ligand>
</feature>
<sequence length="378" mass="41084">MSGGAPLPEPTKEPILSISDLKEAADRKLPSLVREFYNSGSTDQRTIAANSDAFTKYHLRSRVLVNVRGLDTSATALGRKVRFPVGCAPAGIQSMAHEDGELATARAAGRWGVNMGVSSFASYAVEEVVDAGKGVVETTKSGDRGGEVVGSAYAMQLYPMRDRALQERIVKRAEKAGCTAIFLTGDSPVLGVRYNEWRNDFRTPEGIGFPNMERTSKQIRESTHDDGFAKMNDDSAAWTTEIKWLKERTKMKIFVKGVICGEDVRAAIESNADGVIVSNHGGRQLDGVPATIDVLEECAAAAEVALGAKCVYVGRPVLWALAYGGQAGVERMLEVLYEDFRRCMALCGCRTVADINRNCLARMGLDGVLRPLRRESRL</sequence>
<feature type="binding site" evidence="7">
    <location>
        <position position="280"/>
    </location>
    <ligand>
        <name>glyoxylate</name>
        <dbReference type="ChEBI" id="CHEBI:36655"/>
    </ligand>
</feature>
<dbReference type="InterPro" id="IPR000262">
    <property type="entry name" value="FMN-dep_DH"/>
</dbReference>
<dbReference type="GO" id="GO:0016491">
    <property type="term" value="F:oxidoreductase activity"/>
    <property type="evidence" value="ECO:0007669"/>
    <property type="project" value="UniProtKB-KW"/>
</dbReference>
<dbReference type="PANTHER" id="PTHR10578">
    <property type="entry name" value="S -2-HYDROXY-ACID OXIDASE-RELATED"/>
    <property type="match status" value="1"/>
</dbReference>
<dbReference type="PROSITE" id="PS51349">
    <property type="entry name" value="FMN_HYDROXY_ACID_DH_2"/>
    <property type="match status" value="1"/>
</dbReference>
<evidence type="ECO:0000259" key="8">
    <source>
        <dbReference type="PROSITE" id="PS51349"/>
    </source>
</evidence>
<evidence type="ECO:0000256" key="3">
    <source>
        <dbReference type="ARBA" id="ARBA00022643"/>
    </source>
</evidence>
<keyword evidence="10" id="KW-1185">Reference proteome</keyword>
<evidence type="ECO:0000313" key="10">
    <source>
        <dbReference type="Proteomes" id="UP001309876"/>
    </source>
</evidence>
<dbReference type="EMBL" id="JAVRRJ010000010">
    <property type="protein sequence ID" value="KAK5081354.1"/>
    <property type="molecule type" value="Genomic_DNA"/>
</dbReference>
<dbReference type="InterPro" id="IPR037396">
    <property type="entry name" value="FMN_HAD"/>
</dbReference>
<keyword evidence="3 7" id="KW-0288">FMN</keyword>
<evidence type="ECO:0000313" key="9">
    <source>
        <dbReference type="EMBL" id="KAK5081354.1"/>
    </source>
</evidence>
<feature type="binding site" evidence="7">
    <location>
        <position position="184"/>
    </location>
    <ligand>
        <name>FMN</name>
        <dbReference type="ChEBI" id="CHEBI:58210"/>
    </ligand>
</feature>
<evidence type="ECO:0000256" key="4">
    <source>
        <dbReference type="ARBA" id="ARBA00023002"/>
    </source>
</evidence>
<gene>
    <name evidence="9" type="ORF">LTR05_008148</name>
</gene>
<proteinExistence type="inferred from homology"/>
<dbReference type="PIRSF" id="PIRSF000138">
    <property type="entry name" value="Al-hdrx_acd_dh"/>
    <property type="match status" value="1"/>
</dbReference>
<evidence type="ECO:0000256" key="5">
    <source>
        <dbReference type="ARBA" id="ARBA00024042"/>
    </source>
</evidence>
<dbReference type="PROSITE" id="PS00557">
    <property type="entry name" value="FMN_HYDROXY_ACID_DH_1"/>
    <property type="match status" value="1"/>
</dbReference>
<feature type="binding site" evidence="7">
    <location>
        <position position="256"/>
    </location>
    <ligand>
        <name>FMN</name>
        <dbReference type="ChEBI" id="CHEBI:58210"/>
    </ligand>
</feature>
<keyword evidence="2 7" id="KW-0285">Flavoprotein</keyword>
<keyword evidence="4" id="KW-0560">Oxidoreductase</keyword>
<comment type="cofactor">
    <cofactor evidence="1">
        <name>FMN</name>
        <dbReference type="ChEBI" id="CHEBI:58210"/>
    </cofactor>
</comment>
<comment type="caution">
    <text evidence="9">The sequence shown here is derived from an EMBL/GenBank/DDBJ whole genome shotgun (WGS) entry which is preliminary data.</text>
</comment>
<dbReference type="SUPFAM" id="SSF51395">
    <property type="entry name" value="FMN-linked oxidoreductases"/>
    <property type="match status" value="1"/>
</dbReference>
<feature type="binding site" evidence="7">
    <location>
        <position position="283"/>
    </location>
    <ligand>
        <name>glyoxylate</name>
        <dbReference type="ChEBI" id="CHEBI:36655"/>
    </ligand>
</feature>
<dbReference type="PANTHER" id="PTHR10578:SF107">
    <property type="entry name" value="2-HYDROXYACID OXIDASE 1"/>
    <property type="match status" value="1"/>
</dbReference>
<feature type="binding site" evidence="7">
    <location>
        <position position="193"/>
    </location>
    <ligand>
        <name>glyoxylate</name>
        <dbReference type="ChEBI" id="CHEBI:36655"/>
    </ligand>
</feature>
<feature type="domain" description="FMN hydroxy acid dehydrogenase" evidence="8">
    <location>
        <begin position="10"/>
        <end position="365"/>
    </location>
</feature>
<dbReference type="Proteomes" id="UP001309876">
    <property type="component" value="Unassembled WGS sequence"/>
</dbReference>
<accession>A0AAN7STW2</accession>
<evidence type="ECO:0000256" key="2">
    <source>
        <dbReference type="ARBA" id="ARBA00022630"/>
    </source>
</evidence>
<evidence type="ECO:0000256" key="1">
    <source>
        <dbReference type="ARBA" id="ARBA00001917"/>
    </source>
</evidence>
<evidence type="ECO:0000256" key="7">
    <source>
        <dbReference type="PIRSR" id="PIRSR000138-2"/>
    </source>
</evidence>
<feature type="binding site" evidence="7">
    <location>
        <begin position="314"/>
        <end position="315"/>
    </location>
    <ligand>
        <name>FMN</name>
        <dbReference type="ChEBI" id="CHEBI:58210"/>
    </ligand>
</feature>
<dbReference type="Pfam" id="PF01070">
    <property type="entry name" value="FMN_dh"/>
    <property type="match status" value="1"/>
</dbReference>
<feature type="binding site" evidence="7">
    <location>
        <begin position="89"/>
        <end position="91"/>
    </location>
    <ligand>
        <name>FMN</name>
        <dbReference type="ChEBI" id="CHEBI:58210"/>
    </ligand>
</feature>
<organism evidence="9 10">
    <name type="scientific">Lithohypha guttulata</name>
    <dbReference type="NCBI Taxonomy" id="1690604"/>
    <lineage>
        <taxon>Eukaryota</taxon>
        <taxon>Fungi</taxon>
        <taxon>Dikarya</taxon>
        <taxon>Ascomycota</taxon>
        <taxon>Pezizomycotina</taxon>
        <taxon>Eurotiomycetes</taxon>
        <taxon>Chaetothyriomycetidae</taxon>
        <taxon>Chaetothyriales</taxon>
        <taxon>Trichomeriaceae</taxon>
        <taxon>Lithohypha</taxon>
    </lineage>
</organism>
<protein>
    <recommendedName>
        <fullName evidence="8">FMN hydroxy acid dehydrogenase domain-containing protein</fullName>
    </recommendedName>
</protein>
<dbReference type="GO" id="GO:0010181">
    <property type="term" value="F:FMN binding"/>
    <property type="evidence" value="ECO:0007669"/>
    <property type="project" value="InterPro"/>
</dbReference>
<feature type="binding site" evidence="7">
    <location>
        <position position="278"/>
    </location>
    <ligand>
        <name>FMN</name>
        <dbReference type="ChEBI" id="CHEBI:58210"/>
    </ligand>
</feature>
<feature type="binding site" evidence="7">
    <location>
        <position position="118"/>
    </location>
    <ligand>
        <name>FMN</name>
        <dbReference type="ChEBI" id="CHEBI:58210"/>
    </ligand>
</feature>
<dbReference type="CDD" id="cd02809">
    <property type="entry name" value="alpha_hydroxyacid_oxid_FMN"/>
    <property type="match status" value="1"/>
</dbReference>
<dbReference type="InterPro" id="IPR008259">
    <property type="entry name" value="FMN_hydac_DH_AS"/>
</dbReference>